<dbReference type="InterPro" id="IPR036397">
    <property type="entry name" value="RNaseH_sf"/>
</dbReference>
<dbReference type="InterPro" id="IPR012337">
    <property type="entry name" value="RNaseH-like_sf"/>
</dbReference>
<evidence type="ECO:0000313" key="1">
    <source>
        <dbReference type="EMBL" id="RUL87460.1"/>
    </source>
</evidence>
<comment type="caution">
    <text evidence="1">The sequence shown here is derived from an EMBL/GenBank/DDBJ whole genome shotgun (WGS) entry which is preliminary data.</text>
</comment>
<protein>
    <submittedName>
        <fullName evidence="1">Uncharacterized protein</fullName>
    </submittedName>
</protein>
<dbReference type="SUPFAM" id="SSF53098">
    <property type="entry name" value="Ribonuclease H-like"/>
    <property type="match status" value="1"/>
</dbReference>
<dbReference type="RefSeq" id="WP_126725676.1">
    <property type="nucleotide sequence ID" value="NZ_RYZH01000021.1"/>
</dbReference>
<organism evidence="1 2">
    <name type="scientific">Tautonia sociabilis</name>
    <dbReference type="NCBI Taxonomy" id="2080755"/>
    <lineage>
        <taxon>Bacteria</taxon>
        <taxon>Pseudomonadati</taxon>
        <taxon>Planctomycetota</taxon>
        <taxon>Planctomycetia</taxon>
        <taxon>Isosphaerales</taxon>
        <taxon>Isosphaeraceae</taxon>
        <taxon>Tautonia</taxon>
    </lineage>
</organism>
<proteinExistence type="predicted"/>
<dbReference type="Gene3D" id="3.30.420.10">
    <property type="entry name" value="Ribonuclease H-like superfamily/Ribonuclease H"/>
    <property type="match status" value="2"/>
</dbReference>
<dbReference type="EMBL" id="RYZH01000021">
    <property type="protein sequence ID" value="RUL87460.1"/>
    <property type="molecule type" value="Genomic_DNA"/>
</dbReference>
<reference evidence="1 2" key="2">
    <citation type="submission" date="2019-01" db="EMBL/GenBank/DDBJ databases">
        <title>Tautonia sociabilis, a novel thermotolerant planctomycete of Isosphaeraceae family, isolated from a 4000 m deep subterranean habitat.</title>
        <authorList>
            <person name="Kovaleva O.L."/>
            <person name="Elcheninov A.G."/>
            <person name="Van Heerden E."/>
            <person name="Toshchakov S.V."/>
            <person name="Novikov A."/>
            <person name="Bonch-Osmolovskaya E.A."/>
            <person name="Kublanov I.V."/>
        </authorList>
    </citation>
    <scope>NUCLEOTIDE SEQUENCE [LARGE SCALE GENOMIC DNA]</scope>
    <source>
        <strain evidence="1 2">GM2012</strain>
    </source>
</reference>
<accession>A0A432MJN1</accession>
<dbReference type="Proteomes" id="UP000280296">
    <property type="component" value="Unassembled WGS sequence"/>
</dbReference>
<name>A0A432MJN1_9BACT</name>
<sequence length="317" mass="34369">MRWIGIDEAGYGPNLGPMVLAAVVAEGPGPDRPDLWRDREEFVCRAGGRGGRLWIDDSKRLYKQGVGIDRLEAAALAALDAAGLPSPTSTVSLLAALGTNAERSELLSWLPEGSDPPLPSPGSAIRVEAALKARPLLGAPWRLAAIRAEVVGPARFNRGLIASGSKAKVHFDAFATLLRWAWELAGDGAPTLVRSDKHGGRHFYTELLRDALPSSAIVAGPEGPELSRYELTDGDRCLSLELLPRADGDDGLVALASILAKLVRERWMLAFNAYWASRVPGLRPTAGYPVDACRFRREVLAHRPDPDPPLDRWWRAK</sequence>
<dbReference type="OrthoDB" id="5498373at2"/>
<dbReference type="GO" id="GO:0003676">
    <property type="term" value="F:nucleic acid binding"/>
    <property type="evidence" value="ECO:0007669"/>
    <property type="project" value="InterPro"/>
</dbReference>
<reference evidence="1 2" key="1">
    <citation type="submission" date="2018-12" db="EMBL/GenBank/DDBJ databases">
        <authorList>
            <person name="Toschakov S.V."/>
        </authorList>
    </citation>
    <scope>NUCLEOTIDE SEQUENCE [LARGE SCALE GENOMIC DNA]</scope>
    <source>
        <strain evidence="1 2">GM2012</strain>
    </source>
</reference>
<dbReference type="AlphaFoldDB" id="A0A432MJN1"/>
<evidence type="ECO:0000313" key="2">
    <source>
        <dbReference type="Proteomes" id="UP000280296"/>
    </source>
</evidence>
<gene>
    <name evidence="1" type="ORF">TsocGM_12325</name>
</gene>
<keyword evidence="2" id="KW-1185">Reference proteome</keyword>